<dbReference type="EMBL" id="QKWP01000112">
    <property type="protein sequence ID" value="RIB27036.1"/>
    <property type="molecule type" value="Genomic_DNA"/>
</dbReference>
<sequence>MARSEGREADDKAQRKAVFFANAISGRRSLFPNDTIRKLFPLLCALCIFEVTDNEHTMVECQPGNSPLPELQETANYSNAKLIDMLYIKDIKDIKDIIYIKDMKDMKDIKDMLDP</sequence>
<proteinExistence type="predicted"/>
<keyword evidence="2" id="KW-1185">Reference proteome</keyword>
<reference evidence="1 2" key="1">
    <citation type="submission" date="2018-06" db="EMBL/GenBank/DDBJ databases">
        <title>Comparative genomics reveals the genomic features of Rhizophagus irregularis, R. cerebriforme, R. diaphanum and Gigaspora rosea, and their symbiotic lifestyle signature.</title>
        <authorList>
            <person name="Morin E."/>
            <person name="San Clemente H."/>
            <person name="Chen E.C.H."/>
            <person name="De La Providencia I."/>
            <person name="Hainaut M."/>
            <person name="Kuo A."/>
            <person name="Kohler A."/>
            <person name="Murat C."/>
            <person name="Tang N."/>
            <person name="Roy S."/>
            <person name="Loubradou J."/>
            <person name="Henrissat B."/>
            <person name="Grigoriev I.V."/>
            <person name="Corradi N."/>
            <person name="Roux C."/>
            <person name="Martin F.M."/>
        </authorList>
    </citation>
    <scope>NUCLEOTIDE SEQUENCE [LARGE SCALE GENOMIC DNA]</scope>
    <source>
        <strain evidence="1 2">DAOM 194757</strain>
    </source>
</reference>
<name>A0A397W6S0_9GLOM</name>
<evidence type="ECO:0000313" key="1">
    <source>
        <dbReference type="EMBL" id="RIB27036.1"/>
    </source>
</evidence>
<protein>
    <submittedName>
        <fullName evidence="1">Uncharacterized protein</fullName>
    </submittedName>
</protein>
<dbReference type="Proteomes" id="UP000266673">
    <property type="component" value="Unassembled WGS sequence"/>
</dbReference>
<organism evidence="1 2">
    <name type="scientific">Gigaspora rosea</name>
    <dbReference type="NCBI Taxonomy" id="44941"/>
    <lineage>
        <taxon>Eukaryota</taxon>
        <taxon>Fungi</taxon>
        <taxon>Fungi incertae sedis</taxon>
        <taxon>Mucoromycota</taxon>
        <taxon>Glomeromycotina</taxon>
        <taxon>Glomeromycetes</taxon>
        <taxon>Diversisporales</taxon>
        <taxon>Gigasporaceae</taxon>
        <taxon>Gigaspora</taxon>
    </lineage>
</organism>
<accession>A0A397W6S0</accession>
<dbReference type="AlphaFoldDB" id="A0A397W6S0"/>
<evidence type="ECO:0000313" key="2">
    <source>
        <dbReference type="Proteomes" id="UP000266673"/>
    </source>
</evidence>
<gene>
    <name evidence="1" type="ORF">C2G38_2161556</name>
</gene>
<comment type="caution">
    <text evidence="1">The sequence shown here is derived from an EMBL/GenBank/DDBJ whole genome shotgun (WGS) entry which is preliminary data.</text>
</comment>